<feature type="signal peptide" evidence="4">
    <location>
        <begin position="1"/>
        <end position="19"/>
    </location>
</feature>
<feature type="domain" description="Calcineurin-like phosphoesterase" evidence="5">
    <location>
        <begin position="177"/>
        <end position="425"/>
    </location>
</feature>
<dbReference type="Pfam" id="PF00149">
    <property type="entry name" value="Metallophos"/>
    <property type="match status" value="1"/>
</dbReference>
<evidence type="ECO:0000259" key="6">
    <source>
        <dbReference type="Pfam" id="PF14008"/>
    </source>
</evidence>
<evidence type="ECO:0000256" key="2">
    <source>
        <dbReference type="ARBA" id="ARBA00022801"/>
    </source>
</evidence>
<comment type="catalytic activity">
    <reaction evidence="4">
        <text>a phosphate monoester + H2O = an alcohol + phosphate</text>
        <dbReference type="Rhea" id="RHEA:15017"/>
        <dbReference type="ChEBI" id="CHEBI:15377"/>
        <dbReference type="ChEBI" id="CHEBI:30879"/>
        <dbReference type="ChEBI" id="CHEBI:43474"/>
        <dbReference type="ChEBI" id="CHEBI:67140"/>
        <dbReference type="EC" id="3.1.3.2"/>
    </reaction>
</comment>
<evidence type="ECO:0000256" key="4">
    <source>
        <dbReference type="RuleBase" id="RU361203"/>
    </source>
</evidence>
<feature type="domain" description="Purple acid phosphatase C-terminal" evidence="6">
    <location>
        <begin position="447"/>
        <end position="512"/>
    </location>
</feature>
<dbReference type="InterPro" id="IPR015914">
    <property type="entry name" value="PAPs_N"/>
</dbReference>
<accession>A0A8H6YU37</accession>
<keyword evidence="1 4" id="KW-0732">Signal</keyword>
<dbReference type="CDD" id="cd00839">
    <property type="entry name" value="MPP_PAPs"/>
    <property type="match status" value="1"/>
</dbReference>
<evidence type="ECO:0000259" key="5">
    <source>
        <dbReference type="Pfam" id="PF00149"/>
    </source>
</evidence>
<evidence type="ECO:0000313" key="8">
    <source>
        <dbReference type="EMBL" id="KAF7367185.1"/>
    </source>
</evidence>
<name>A0A8H6YU37_9AGAR</name>
<comment type="similarity">
    <text evidence="4">Belongs to the metallophosphoesterase superfamily. Purple acid phosphatase family.</text>
</comment>
<dbReference type="CDD" id="cd00063">
    <property type="entry name" value="FN3"/>
    <property type="match status" value="1"/>
</dbReference>
<evidence type="ECO:0000256" key="3">
    <source>
        <dbReference type="ARBA" id="ARBA00023180"/>
    </source>
</evidence>
<sequence>MKLLSGLPVCAALVPLVFAQTELPPIPADLTTPVQQRLAFNGPMSMRIGWSTFQQLEQPTVYFGESPHAIFRSASSQSSTTYPTSRTWSNTVTLTMLKPYTTYYYKIVSTNSTIGSFKTARPAGDHTPFTMAGVVDMGVFGPDGLSTRQMSYTGKAIVNSLNPGDHTTIQALAATASQYEFILHPGDFAYADAWLSELNLGYINGTQAQGPQIYEGLLEQFLLRLTYLYTRYAGSKAYMVTAGNHESNCLNGKSPGEASCPIGQTNFTGFINRYAELMPETPSTILGHRPRFDTGLEGVYMKARAAAASTSGALPPFWYSFDYGMVHYLMFDTETDFGNGIIAPDEVGGGAADSDGPFGSYMNQQIDFIERDLAAVDRSVTPWVIAAGHRPWYVDSGACTTCQEAFEPLLIKHGVDVAYFGHVHNMQRLGPLANNTKDPRGYNNPSAPVYLVNGAAGHFEGLDLMTTPDQLPNYGIEWANNGTLYGYNLFKFLDRNHLEIQFVSSKDGDVLNSVTLFKKH</sequence>
<proteinExistence type="inferred from homology"/>
<keyword evidence="2 4" id="KW-0378">Hydrolase</keyword>
<dbReference type="OrthoDB" id="45007at2759"/>
<dbReference type="GO" id="GO:0003993">
    <property type="term" value="F:acid phosphatase activity"/>
    <property type="evidence" value="ECO:0007669"/>
    <property type="project" value="UniProtKB-EC"/>
</dbReference>
<feature type="domain" description="Purple acid phosphatase N-terminal" evidence="7">
    <location>
        <begin position="33"/>
        <end position="119"/>
    </location>
</feature>
<feature type="chain" id="PRO_5034371434" description="Purple acid phosphatase" evidence="4">
    <location>
        <begin position="20"/>
        <end position="520"/>
    </location>
</feature>
<dbReference type="InterPro" id="IPR029052">
    <property type="entry name" value="Metallo-depent_PP-like"/>
</dbReference>
<organism evidence="8 9">
    <name type="scientific">Mycena sanguinolenta</name>
    <dbReference type="NCBI Taxonomy" id="230812"/>
    <lineage>
        <taxon>Eukaryota</taxon>
        <taxon>Fungi</taxon>
        <taxon>Dikarya</taxon>
        <taxon>Basidiomycota</taxon>
        <taxon>Agaricomycotina</taxon>
        <taxon>Agaricomycetes</taxon>
        <taxon>Agaricomycetidae</taxon>
        <taxon>Agaricales</taxon>
        <taxon>Marasmiineae</taxon>
        <taxon>Mycenaceae</taxon>
        <taxon>Mycena</taxon>
    </lineage>
</organism>
<evidence type="ECO:0000256" key="1">
    <source>
        <dbReference type="ARBA" id="ARBA00022729"/>
    </source>
</evidence>
<dbReference type="Proteomes" id="UP000623467">
    <property type="component" value="Unassembled WGS sequence"/>
</dbReference>
<reference evidence="8" key="1">
    <citation type="submission" date="2020-05" db="EMBL/GenBank/DDBJ databases">
        <title>Mycena genomes resolve the evolution of fungal bioluminescence.</title>
        <authorList>
            <person name="Tsai I.J."/>
        </authorList>
    </citation>
    <scope>NUCLEOTIDE SEQUENCE</scope>
    <source>
        <strain evidence="8">160909Yilan</strain>
    </source>
</reference>
<dbReference type="SUPFAM" id="SSF56300">
    <property type="entry name" value="Metallo-dependent phosphatases"/>
    <property type="match status" value="1"/>
</dbReference>
<dbReference type="PANTHER" id="PTHR22953:SF153">
    <property type="entry name" value="PURPLE ACID PHOSPHATASE"/>
    <property type="match status" value="1"/>
</dbReference>
<evidence type="ECO:0000313" key="9">
    <source>
        <dbReference type="Proteomes" id="UP000623467"/>
    </source>
</evidence>
<dbReference type="AlphaFoldDB" id="A0A8H6YU37"/>
<dbReference type="EMBL" id="JACAZH010000006">
    <property type="protein sequence ID" value="KAF7367185.1"/>
    <property type="molecule type" value="Genomic_DNA"/>
</dbReference>
<dbReference type="InterPro" id="IPR039331">
    <property type="entry name" value="PAPs-like"/>
</dbReference>
<dbReference type="InterPro" id="IPR004843">
    <property type="entry name" value="Calcineurin-like_PHP"/>
</dbReference>
<dbReference type="InterPro" id="IPR025733">
    <property type="entry name" value="PAPs_C"/>
</dbReference>
<dbReference type="GO" id="GO:0046872">
    <property type="term" value="F:metal ion binding"/>
    <property type="evidence" value="ECO:0007669"/>
    <property type="project" value="InterPro"/>
</dbReference>
<dbReference type="PANTHER" id="PTHR22953">
    <property type="entry name" value="ACID PHOSPHATASE RELATED"/>
    <property type="match status" value="1"/>
</dbReference>
<gene>
    <name evidence="8" type="ORF">MSAN_00978400</name>
</gene>
<dbReference type="Gene3D" id="2.60.40.380">
    <property type="entry name" value="Purple acid phosphatase-like, N-terminal"/>
    <property type="match status" value="1"/>
</dbReference>
<keyword evidence="3" id="KW-0325">Glycoprotein</keyword>
<dbReference type="InterPro" id="IPR041792">
    <property type="entry name" value="MPP_PAP"/>
</dbReference>
<dbReference type="SUPFAM" id="SSF49363">
    <property type="entry name" value="Purple acid phosphatase, N-terminal domain"/>
    <property type="match status" value="1"/>
</dbReference>
<protein>
    <recommendedName>
        <fullName evidence="4">Purple acid phosphatase</fullName>
        <ecNumber evidence="4">3.1.3.2</ecNumber>
    </recommendedName>
</protein>
<dbReference type="Gene3D" id="3.60.21.10">
    <property type="match status" value="1"/>
</dbReference>
<keyword evidence="9" id="KW-1185">Reference proteome</keyword>
<dbReference type="InterPro" id="IPR003961">
    <property type="entry name" value="FN3_dom"/>
</dbReference>
<comment type="caution">
    <text evidence="8">The sequence shown here is derived from an EMBL/GenBank/DDBJ whole genome shotgun (WGS) entry which is preliminary data.</text>
</comment>
<dbReference type="EC" id="3.1.3.2" evidence="4"/>
<dbReference type="Pfam" id="PF16656">
    <property type="entry name" value="Pur_ac_phosph_N"/>
    <property type="match status" value="1"/>
</dbReference>
<dbReference type="Pfam" id="PF14008">
    <property type="entry name" value="Metallophos_C"/>
    <property type="match status" value="1"/>
</dbReference>
<dbReference type="InterPro" id="IPR008963">
    <property type="entry name" value="Purple_acid_Pase-like_N"/>
</dbReference>
<evidence type="ECO:0000259" key="7">
    <source>
        <dbReference type="Pfam" id="PF16656"/>
    </source>
</evidence>